<keyword evidence="1" id="KW-0802">TPR repeat</keyword>
<dbReference type="Gene3D" id="1.25.40.10">
    <property type="entry name" value="Tetratricopeptide repeat domain"/>
    <property type="match status" value="1"/>
</dbReference>
<feature type="repeat" description="TPR" evidence="1">
    <location>
        <begin position="279"/>
        <end position="312"/>
    </location>
</feature>
<name>A0A940DJ95_9BACT</name>
<reference evidence="3" key="1">
    <citation type="submission" date="2020-10" db="EMBL/GenBank/DDBJ databases">
        <authorList>
            <person name="Gilroy R."/>
        </authorList>
    </citation>
    <scope>NUCLEOTIDE SEQUENCE</scope>
    <source>
        <strain evidence="3">3924</strain>
    </source>
</reference>
<dbReference type="Proteomes" id="UP000712007">
    <property type="component" value="Unassembled WGS sequence"/>
</dbReference>
<organism evidence="3 4">
    <name type="scientific">Candidatus Aphodosoma intestinipullorum</name>
    <dbReference type="NCBI Taxonomy" id="2840674"/>
    <lineage>
        <taxon>Bacteria</taxon>
        <taxon>Pseudomonadati</taxon>
        <taxon>Bacteroidota</taxon>
        <taxon>Bacteroidia</taxon>
        <taxon>Bacteroidales</taxon>
        <taxon>Candidatus Aphodosoma</taxon>
    </lineage>
</organism>
<protein>
    <submittedName>
        <fullName evidence="3">Tetratricopeptide repeat protein</fullName>
    </submittedName>
</protein>
<feature type="signal peptide" evidence="2">
    <location>
        <begin position="1"/>
        <end position="22"/>
    </location>
</feature>
<keyword evidence="2" id="KW-0732">Signal</keyword>
<evidence type="ECO:0000256" key="2">
    <source>
        <dbReference type="SAM" id="SignalP"/>
    </source>
</evidence>
<evidence type="ECO:0000313" key="3">
    <source>
        <dbReference type="EMBL" id="MBO8439421.1"/>
    </source>
</evidence>
<feature type="chain" id="PRO_5038130442" evidence="2">
    <location>
        <begin position="23"/>
        <end position="444"/>
    </location>
</feature>
<dbReference type="PROSITE" id="PS50005">
    <property type="entry name" value="TPR"/>
    <property type="match status" value="1"/>
</dbReference>
<dbReference type="SUPFAM" id="SSF48452">
    <property type="entry name" value="TPR-like"/>
    <property type="match status" value="1"/>
</dbReference>
<dbReference type="InterPro" id="IPR019734">
    <property type="entry name" value="TPR_rpt"/>
</dbReference>
<dbReference type="AlphaFoldDB" id="A0A940DJ95"/>
<comment type="caution">
    <text evidence="3">The sequence shown here is derived from an EMBL/GenBank/DDBJ whole genome shotgun (WGS) entry which is preliminary data.</text>
</comment>
<evidence type="ECO:0000256" key="1">
    <source>
        <dbReference type="PROSITE-ProRule" id="PRU00339"/>
    </source>
</evidence>
<evidence type="ECO:0000313" key="4">
    <source>
        <dbReference type="Proteomes" id="UP000712007"/>
    </source>
</evidence>
<accession>A0A940DJ95</accession>
<dbReference type="SMART" id="SM00028">
    <property type="entry name" value="TPR"/>
    <property type="match status" value="2"/>
</dbReference>
<dbReference type="EMBL" id="JADIMV010000040">
    <property type="protein sequence ID" value="MBO8439421.1"/>
    <property type="molecule type" value="Genomic_DNA"/>
</dbReference>
<gene>
    <name evidence="3" type="ORF">IAC51_02100</name>
</gene>
<reference evidence="3" key="2">
    <citation type="journal article" date="2021" name="PeerJ">
        <title>Extensive microbial diversity within the chicken gut microbiome revealed by metagenomics and culture.</title>
        <authorList>
            <person name="Gilroy R."/>
            <person name="Ravi A."/>
            <person name="Getino M."/>
            <person name="Pursley I."/>
            <person name="Horton D.L."/>
            <person name="Alikhan N.F."/>
            <person name="Baker D."/>
            <person name="Gharbi K."/>
            <person name="Hall N."/>
            <person name="Watson M."/>
            <person name="Adriaenssens E.M."/>
            <person name="Foster-Nyarko E."/>
            <person name="Jarju S."/>
            <person name="Secka A."/>
            <person name="Antonio M."/>
            <person name="Oren A."/>
            <person name="Chaudhuri R.R."/>
            <person name="La Ragione R."/>
            <person name="Hildebrand F."/>
            <person name="Pallen M.J."/>
        </authorList>
    </citation>
    <scope>NUCLEOTIDE SEQUENCE</scope>
    <source>
        <strain evidence="3">3924</strain>
    </source>
</reference>
<sequence>MKALNLIVLTLCFSMAAGVVSAQEKKTGEVTQECMQNLSLFTTSCKHKNYADALGPWEKAYADCPYAHKNIYILGVQIVSWQIDNEKDAAKKEELFQKLMKVYDDQILYFGNDPKDPVEEILADKAVTSLKYKPNDLAMPYKWLKDAVTKLGADCGATHIQTFLTTSYSLYKKDPSLTEQFISDYTMCSNAIDGVISTAKPQYKSTYEQYKTYFDNLFAQSGAADCDKLNEIFAPQIEKNKADLAYLQRTMNFFKRLDCTDEEAYFAASTYAHAIQPSAESATGLGSMCYSKKDYAKAIEYFQEAANLAATDEDKASELMRIATCYNAMNNNAKTREYAKLAIQKNPNTAAAYLLLGYIYANAGTISDDPVLNKTKYWAAVDQFIKARNADPSEDNVKQANELIRAYSAHFPTKEEIFMHPDIEEGKTYFVGSWISESTTARAK</sequence>
<dbReference type="InterPro" id="IPR011990">
    <property type="entry name" value="TPR-like_helical_dom_sf"/>
</dbReference>
<proteinExistence type="predicted"/>